<reference evidence="2 3" key="1">
    <citation type="journal article" date="2024" name="Front Chem Biol">
        <title>Unveiling the potential of Daldinia eschscholtzii MFLUCC 19-0629 through bioactivity and bioinformatics studies for enhanced sustainable agriculture production.</title>
        <authorList>
            <person name="Brooks S."/>
            <person name="Weaver J.A."/>
            <person name="Klomchit A."/>
            <person name="Alharthi S.A."/>
            <person name="Onlamun T."/>
            <person name="Nurani R."/>
            <person name="Vong T.K."/>
            <person name="Alberti F."/>
            <person name="Greco C."/>
        </authorList>
    </citation>
    <scope>NUCLEOTIDE SEQUENCE [LARGE SCALE GENOMIC DNA]</scope>
    <source>
        <strain evidence="2">MFLUCC 19-0629</strain>
    </source>
</reference>
<dbReference type="InterPro" id="IPR027796">
    <property type="entry name" value="OTT_1508_deam-like"/>
</dbReference>
<dbReference type="AlphaFoldDB" id="A0AAX6MEK0"/>
<dbReference type="EMBL" id="JBANMG010000007">
    <property type="protein sequence ID" value="KAK6950621.1"/>
    <property type="molecule type" value="Genomic_DNA"/>
</dbReference>
<dbReference type="PANTHER" id="PTHR42037">
    <property type="match status" value="1"/>
</dbReference>
<proteinExistence type="predicted"/>
<keyword evidence="3" id="KW-1185">Reference proteome</keyword>
<comment type="caution">
    <text evidence="2">The sequence shown here is derived from an EMBL/GenBank/DDBJ whole genome shotgun (WGS) entry which is preliminary data.</text>
</comment>
<evidence type="ECO:0000256" key="1">
    <source>
        <dbReference type="SAM" id="MobiDB-lite"/>
    </source>
</evidence>
<sequence length="895" mass="101031">MSPTFHWGLDGLDKPRLEAYIKLLSLRNGGQIDDAVIFDPCEAGSDVIESAEDGDSATGQPLTNFNNDGLKRAFLDRLSEILSQTRGGYHVAAALMVENTEAPEITVAKNSGLKQTDKDFITALEKLLGRLAGDSNSPRDTSELWELLLNQYSPRIKGYISDLQNSLTQEQVQLMKHSDSETTRRLVMQIEALSQALNRVPHDISSIILEAYQIRVLNTIPAFERIKPERPSVGRRIGELVHLLGRPHVAFLTFVRSAERIEGFDKLRIRWVELSSLVKKASHANRQPAIPPWTVGQAFKALGIKFTDAEAKALMSSGADKSSTWTRNKLVNRFSKLKATENDIHAEVQLVLDYTKRCAQPDSAFKYIGCSKRSCLLCYRFMSTVGFSCRGCHGKVYELWTIPEFDGVSDTSLELISGAIKKLQSQVAKSLLHDIKPRPHVKESTIGGSSIATAVPHTNNQHLATLIRDHLQMNREYSSSRGPATRPISPPNEHILDEMPSHFQPSAEHETEGECETCETDYLYRNCLSDQMPEDPDVLNDFGFSRCKTKDEESHLLGVYIGLFIHLDVSSESVDAWRRNGVLLSQIVKEFNRIPEVSRGKYFPWLLRNPHLLSPDKTVEPVQESPESYLERIFTEARPYLRGQDSGKTLQQLEPFEKKRCFVFFALTRENAHPSPFEHGPFDLWYQFGFATCVGRNPSPEGIRHAEGFLGGLYATLLFGHKHGRDYCKSLGIPYDGPPDPPICPFDEFWRAYSSLALPSLFEKYGYGGRINQNFRNFFSCKPEKRPHIWRFLHYIAIGEVNATDSMPELKNAANFYGISSRTDTTERLALYEFYRQLLGAVDPLSLEEACEQGTLLRFALQHLKTDVGTRVKSLLVRLDLSRRTGKQAVIRSAR</sequence>
<protein>
    <submittedName>
        <fullName evidence="2">Uncharacterized protein</fullName>
    </submittedName>
</protein>
<dbReference type="Pfam" id="PF14441">
    <property type="entry name" value="OTT_1508_deam"/>
    <property type="match status" value="1"/>
</dbReference>
<accession>A0AAX6MEK0</accession>
<evidence type="ECO:0000313" key="2">
    <source>
        <dbReference type="EMBL" id="KAK6950621.1"/>
    </source>
</evidence>
<gene>
    <name evidence="2" type="ORF">Daesc_007145</name>
</gene>
<dbReference type="Proteomes" id="UP001369815">
    <property type="component" value="Unassembled WGS sequence"/>
</dbReference>
<evidence type="ECO:0000313" key="3">
    <source>
        <dbReference type="Proteomes" id="UP001369815"/>
    </source>
</evidence>
<name>A0AAX6MEK0_9PEZI</name>
<organism evidence="2 3">
    <name type="scientific">Daldinia eschscholtzii</name>
    <dbReference type="NCBI Taxonomy" id="292717"/>
    <lineage>
        <taxon>Eukaryota</taxon>
        <taxon>Fungi</taxon>
        <taxon>Dikarya</taxon>
        <taxon>Ascomycota</taxon>
        <taxon>Pezizomycotina</taxon>
        <taxon>Sordariomycetes</taxon>
        <taxon>Xylariomycetidae</taxon>
        <taxon>Xylariales</taxon>
        <taxon>Hypoxylaceae</taxon>
        <taxon>Daldinia</taxon>
    </lineage>
</organism>
<dbReference type="PANTHER" id="PTHR42037:SF1">
    <property type="match status" value="1"/>
</dbReference>
<feature type="region of interest" description="Disordered" evidence="1">
    <location>
        <begin position="476"/>
        <end position="496"/>
    </location>
</feature>